<name>A0ABY1K4U9_9BACL</name>
<dbReference type="EMBL" id="FTNK01000009">
    <property type="protein sequence ID" value="SIR25838.1"/>
    <property type="molecule type" value="Genomic_DNA"/>
</dbReference>
<protein>
    <submittedName>
        <fullName evidence="1">Uncharacterized protein</fullName>
    </submittedName>
</protein>
<reference evidence="1 2" key="1">
    <citation type="submission" date="2017-01" db="EMBL/GenBank/DDBJ databases">
        <authorList>
            <person name="Varghese N."/>
            <person name="Submissions S."/>
        </authorList>
    </citation>
    <scope>NUCLEOTIDE SEQUENCE [LARGE SCALE GENOMIC DNA]</scope>
    <source>
        <strain evidence="1 2">ATCC 23464</strain>
    </source>
</reference>
<organism evidence="1 2">
    <name type="scientific">Paenibacillus macquariensis</name>
    <dbReference type="NCBI Taxonomy" id="948756"/>
    <lineage>
        <taxon>Bacteria</taxon>
        <taxon>Bacillati</taxon>
        <taxon>Bacillota</taxon>
        <taxon>Bacilli</taxon>
        <taxon>Bacillales</taxon>
        <taxon>Paenibacillaceae</taxon>
        <taxon>Paenibacillus</taxon>
    </lineage>
</organism>
<evidence type="ECO:0000313" key="1">
    <source>
        <dbReference type="EMBL" id="SIR25838.1"/>
    </source>
</evidence>
<gene>
    <name evidence="1" type="ORF">SAMN05421578_109202</name>
</gene>
<comment type="caution">
    <text evidence="1">The sequence shown here is derived from an EMBL/GenBank/DDBJ whole genome shotgun (WGS) entry which is preliminary data.</text>
</comment>
<proteinExistence type="predicted"/>
<keyword evidence="2" id="KW-1185">Reference proteome</keyword>
<evidence type="ECO:0000313" key="2">
    <source>
        <dbReference type="Proteomes" id="UP000186666"/>
    </source>
</evidence>
<dbReference type="Proteomes" id="UP000186666">
    <property type="component" value="Unassembled WGS sequence"/>
</dbReference>
<sequence>MPSEGIDLIGNKKRASHLHVMYYDVTSALLILDDP</sequence>
<accession>A0ABY1K4U9</accession>